<name>A0AAV2J8L6_KNICA</name>
<evidence type="ECO:0000256" key="8">
    <source>
        <dbReference type="RuleBase" id="RU361177"/>
    </source>
</evidence>
<evidence type="ECO:0000256" key="9">
    <source>
        <dbReference type="SAM" id="MobiDB-lite"/>
    </source>
</evidence>
<dbReference type="AlphaFoldDB" id="A0AAV2J8L6"/>
<evidence type="ECO:0000256" key="3">
    <source>
        <dbReference type="ARBA" id="ARBA00022630"/>
    </source>
</evidence>
<evidence type="ECO:0000256" key="6">
    <source>
        <dbReference type="ARBA" id="ARBA00023002"/>
    </source>
</evidence>
<evidence type="ECO:0000256" key="1">
    <source>
        <dbReference type="ARBA" id="ARBA00001974"/>
    </source>
</evidence>
<comment type="cofactor">
    <cofactor evidence="1 8">
        <name>FAD</name>
        <dbReference type="ChEBI" id="CHEBI:57692"/>
    </cofactor>
</comment>
<dbReference type="InterPro" id="IPR020946">
    <property type="entry name" value="Flavin_mOase-like"/>
</dbReference>
<protein>
    <recommendedName>
        <fullName evidence="8">Flavin-containing monooxygenase</fullName>
        <ecNumber evidence="8">1.-.-.-</ecNumber>
    </recommendedName>
</protein>
<dbReference type="GO" id="GO:0004499">
    <property type="term" value="F:N,N-dimethylaniline monooxygenase activity"/>
    <property type="evidence" value="ECO:0007669"/>
    <property type="project" value="InterPro"/>
</dbReference>
<keyword evidence="4 8" id="KW-0274">FAD</keyword>
<feature type="compositionally biased region" description="Basic and acidic residues" evidence="9">
    <location>
        <begin position="53"/>
        <end position="70"/>
    </location>
</feature>
<evidence type="ECO:0000256" key="4">
    <source>
        <dbReference type="ARBA" id="ARBA00022827"/>
    </source>
</evidence>
<proteinExistence type="inferred from homology"/>
<dbReference type="EMBL" id="OZ035833">
    <property type="protein sequence ID" value="CAL1572558.1"/>
    <property type="molecule type" value="Genomic_DNA"/>
</dbReference>
<dbReference type="Proteomes" id="UP001497482">
    <property type="component" value="Chromosome 11"/>
</dbReference>
<dbReference type="Pfam" id="PF00743">
    <property type="entry name" value="FMO-like"/>
    <property type="match status" value="2"/>
</dbReference>
<dbReference type="InterPro" id="IPR050346">
    <property type="entry name" value="FMO-like"/>
</dbReference>
<keyword evidence="7 8" id="KW-0503">Monooxygenase</keyword>
<evidence type="ECO:0000256" key="2">
    <source>
        <dbReference type="ARBA" id="ARBA00009183"/>
    </source>
</evidence>
<accession>A0AAV2J8L6</accession>
<keyword evidence="11" id="KW-1185">Reference proteome</keyword>
<organism evidence="10 11">
    <name type="scientific">Knipowitschia caucasica</name>
    <name type="common">Caucasian dwarf goby</name>
    <name type="synonym">Pomatoschistus caucasicus</name>
    <dbReference type="NCBI Taxonomy" id="637954"/>
    <lineage>
        <taxon>Eukaryota</taxon>
        <taxon>Metazoa</taxon>
        <taxon>Chordata</taxon>
        <taxon>Craniata</taxon>
        <taxon>Vertebrata</taxon>
        <taxon>Euteleostomi</taxon>
        <taxon>Actinopterygii</taxon>
        <taxon>Neopterygii</taxon>
        <taxon>Teleostei</taxon>
        <taxon>Neoteleostei</taxon>
        <taxon>Acanthomorphata</taxon>
        <taxon>Gobiaria</taxon>
        <taxon>Gobiiformes</taxon>
        <taxon>Gobioidei</taxon>
        <taxon>Gobiidae</taxon>
        <taxon>Gobiinae</taxon>
        <taxon>Knipowitschia</taxon>
    </lineage>
</organism>
<dbReference type="Gene3D" id="3.50.50.60">
    <property type="entry name" value="FAD/NAD(P)-binding domain"/>
    <property type="match status" value="2"/>
</dbReference>
<evidence type="ECO:0000313" key="10">
    <source>
        <dbReference type="EMBL" id="CAL1572558.1"/>
    </source>
</evidence>
<dbReference type="PIRSF" id="PIRSF000332">
    <property type="entry name" value="FMO"/>
    <property type="match status" value="1"/>
</dbReference>
<dbReference type="FunFam" id="3.50.50.60:FF:000138">
    <property type="entry name" value="Flavin-containing monooxygenase"/>
    <property type="match status" value="1"/>
</dbReference>
<keyword evidence="3 8" id="KW-0285">Flavoprotein</keyword>
<dbReference type="EC" id="1.-.-.-" evidence="8"/>
<comment type="similarity">
    <text evidence="2 8">Belongs to the FMO family.</text>
</comment>
<evidence type="ECO:0000256" key="7">
    <source>
        <dbReference type="ARBA" id="ARBA00023033"/>
    </source>
</evidence>
<dbReference type="PANTHER" id="PTHR23023">
    <property type="entry name" value="DIMETHYLANILINE MONOOXYGENASE"/>
    <property type="match status" value="1"/>
</dbReference>
<dbReference type="GO" id="GO:0050661">
    <property type="term" value="F:NADP binding"/>
    <property type="evidence" value="ECO:0007669"/>
    <property type="project" value="InterPro"/>
</dbReference>
<dbReference type="InterPro" id="IPR000960">
    <property type="entry name" value="Flavin_mOase"/>
</dbReference>
<gene>
    <name evidence="10" type="ORF">KC01_LOCUS4584</name>
</gene>
<feature type="region of interest" description="Disordered" evidence="9">
    <location>
        <begin position="53"/>
        <end position="75"/>
    </location>
</feature>
<evidence type="ECO:0000313" key="11">
    <source>
        <dbReference type="Proteomes" id="UP001497482"/>
    </source>
</evidence>
<evidence type="ECO:0000256" key="5">
    <source>
        <dbReference type="ARBA" id="ARBA00022857"/>
    </source>
</evidence>
<dbReference type="SUPFAM" id="SSF51905">
    <property type="entry name" value="FAD/NAD(P)-binding domain"/>
    <property type="match status" value="2"/>
</dbReference>
<dbReference type="InterPro" id="IPR036188">
    <property type="entry name" value="FAD/NAD-bd_sf"/>
</dbReference>
<keyword evidence="6 8" id="KW-0560">Oxidoreductase</keyword>
<reference evidence="10 11" key="1">
    <citation type="submission" date="2024-04" db="EMBL/GenBank/DDBJ databases">
        <authorList>
            <person name="Waldvogel A.-M."/>
            <person name="Schoenle A."/>
        </authorList>
    </citation>
    <scope>NUCLEOTIDE SEQUENCE [LARGE SCALE GENOMIC DNA]</scope>
</reference>
<sequence>MSVRVAVVGAGAAGLCAARHLLSKPGTFCTPVVFESGTSVGGTWVYEELDEPIREKGVEPEGPERPEGHSRYRSHSSMYQNLRTNLPKEVMAFPDFPFELHLNSFLPHHEVLRYLQKYCDHFDVGPHVRFNTAVERVRPVVMETTDGKQRTEWEVTSSERSGSERTERFDAVFVCSGHYSVPHVPEIPGLQHFRGSVLHSHSYRRPEPFSGQTVLVLGARNSGIDICMELSTVAEQVFLSHRTPRLSFPLPPNVSQTESIDRILEDGTVALQDGRVLKADSLLLCTGYIFTFPFLHESDLGIDMQRDFVGPLYRHIMSPGFPSLFFIGLCQQICPFPHFHCQVQFCVAVLEGAVSLPSAPVMQQECRAWLEKRLSRGVQQRHLLRMEHEQWEYCASLSAEAGFKPLTPAIRSLFEEVWRRRREHPLQYRESNYRLTEEHWERAPSAGQRELLQAKEGEEERVI</sequence>
<keyword evidence="5" id="KW-0521">NADP</keyword>
<dbReference type="GO" id="GO:0050660">
    <property type="term" value="F:flavin adenine dinucleotide binding"/>
    <property type="evidence" value="ECO:0007669"/>
    <property type="project" value="InterPro"/>
</dbReference>